<comment type="caution">
    <text evidence="1">The sequence shown here is derived from an EMBL/GenBank/DDBJ whole genome shotgun (WGS) entry which is preliminary data.</text>
</comment>
<keyword evidence="2" id="KW-1185">Reference proteome</keyword>
<gene>
    <name evidence="1" type="ORF">LIER_37253</name>
</gene>
<organism evidence="1 2">
    <name type="scientific">Lithospermum erythrorhizon</name>
    <name type="common">Purple gromwell</name>
    <name type="synonym">Lithospermum officinale var. erythrorhizon</name>
    <dbReference type="NCBI Taxonomy" id="34254"/>
    <lineage>
        <taxon>Eukaryota</taxon>
        <taxon>Viridiplantae</taxon>
        <taxon>Streptophyta</taxon>
        <taxon>Embryophyta</taxon>
        <taxon>Tracheophyta</taxon>
        <taxon>Spermatophyta</taxon>
        <taxon>Magnoliopsida</taxon>
        <taxon>eudicotyledons</taxon>
        <taxon>Gunneridae</taxon>
        <taxon>Pentapetalae</taxon>
        <taxon>asterids</taxon>
        <taxon>lamiids</taxon>
        <taxon>Boraginales</taxon>
        <taxon>Boraginaceae</taxon>
        <taxon>Boraginoideae</taxon>
        <taxon>Lithospermeae</taxon>
        <taxon>Lithospermum</taxon>
    </lineage>
</organism>
<reference evidence="1 2" key="1">
    <citation type="submission" date="2024-01" db="EMBL/GenBank/DDBJ databases">
        <title>The complete chloroplast genome sequence of Lithospermum erythrorhizon: insights into the phylogenetic relationship among Boraginaceae species and the maternal lineages of purple gromwells.</title>
        <authorList>
            <person name="Okada T."/>
            <person name="Watanabe K."/>
        </authorList>
    </citation>
    <scope>NUCLEOTIDE SEQUENCE [LARGE SCALE GENOMIC DNA]</scope>
</reference>
<sequence length="78" mass="9359">MRPGRYDNGGDQVIDERLLLYCHSGRPTTMVKERYWMIDKEWQTTQMYILCNTPEVTLYLEEYHDMIGDQIVQQLCPQ</sequence>
<dbReference type="Proteomes" id="UP001454036">
    <property type="component" value="Unassembled WGS sequence"/>
</dbReference>
<accession>A0AAV3PJP9</accession>
<proteinExistence type="predicted"/>
<dbReference type="AlphaFoldDB" id="A0AAV3PJP9"/>
<evidence type="ECO:0000313" key="2">
    <source>
        <dbReference type="Proteomes" id="UP001454036"/>
    </source>
</evidence>
<name>A0AAV3PJP9_LITER</name>
<protein>
    <submittedName>
        <fullName evidence="1">Uncharacterized protein</fullName>
    </submittedName>
</protein>
<dbReference type="EMBL" id="BAABME010017751">
    <property type="protein sequence ID" value="GAA0151226.1"/>
    <property type="molecule type" value="Genomic_DNA"/>
</dbReference>
<evidence type="ECO:0000313" key="1">
    <source>
        <dbReference type="EMBL" id="GAA0151226.1"/>
    </source>
</evidence>